<evidence type="ECO:0000313" key="2">
    <source>
        <dbReference type="EMBL" id="QTA92669.1"/>
    </source>
</evidence>
<dbReference type="KEGG" id="dmm:dnm_087550"/>
<dbReference type="KEGG" id="dmm:dnm_087560"/>
<dbReference type="EMBL" id="CP061800">
    <property type="protein sequence ID" value="QTA92669.1"/>
    <property type="molecule type" value="Genomic_DNA"/>
</dbReference>
<gene>
    <name evidence="1" type="ORF">dnm_087550</name>
    <name evidence="2" type="ORF">dnm_087560</name>
</gene>
<protein>
    <submittedName>
        <fullName evidence="1">Uncharacterized protein</fullName>
    </submittedName>
</protein>
<keyword evidence="3" id="KW-1185">Reference proteome</keyword>
<dbReference type="EMBL" id="CP061800">
    <property type="protein sequence ID" value="QTA92668.1"/>
    <property type="molecule type" value="Genomic_DNA"/>
</dbReference>
<evidence type="ECO:0000313" key="3">
    <source>
        <dbReference type="Proteomes" id="UP000663722"/>
    </source>
</evidence>
<proteinExistence type="predicted"/>
<organism evidence="1 3">
    <name type="scientific">Desulfonema magnum</name>
    <dbReference type="NCBI Taxonomy" id="45655"/>
    <lineage>
        <taxon>Bacteria</taxon>
        <taxon>Pseudomonadati</taxon>
        <taxon>Thermodesulfobacteriota</taxon>
        <taxon>Desulfobacteria</taxon>
        <taxon>Desulfobacterales</taxon>
        <taxon>Desulfococcaceae</taxon>
        <taxon>Desulfonema</taxon>
    </lineage>
</organism>
<sequence length="78" mass="9372">MRIWLKSISENQKFFLFRSAKIERSVFLHRQIENFCFSGVSKKSLRSIFALHFSRNFFDLLTILILPAKQFFPLKRDS</sequence>
<name>A0A975GU02_9BACT</name>
<evidence type="ECO:0000313" key="1">
    <source>
        <dbReference type="EMBL" id="QTA92668.1"/>
    </source>
</evidence>
<reference evidence="1" key="1">
    <citation type="journal article" date="2021" name="Microb. Physiol.">
        <title>Proteogenomic Insights into the Physiology of Marine, Sulfate-Reducing, Filamentous Desulfonema limicola and Desulfonema magnum.</title>
        <authorList>
            <person name="Schnaars V."/>
            <person name="Wohlbrand L."/>
            <person name="Scheve S."/>
            <person name="Hinrichs C."/>
            <person name="Reinhardt R."/>
            <person name="Rabus R."/>
        </authorList>
    </citation>
    <scope>NUCLEOTIDE SEQUENCE</scope>
    <source>
        <strain evidence="1">4be13</strain>
    </source>
</reference>
<dbReference type="AlphaFoldDB" id="A0A975GU02"/>
<dbReference type="Proteomes" id="UP000663722">
    <property type="component" value="Chromosome"/>
</dbReference>
<accession>A0A975GU02</accession>